<keyword evidence="2" id="KW-0472">Membrane</keyword>
<evidence type="ECO:0000256" key="1">
    <source>
        <dbReference type="SAM" id="MobiDB-lite"/>
    </source>
</evidence>
<keyword evidence="2" id="KW-1133">Transmembrane helix</keyword>
<dbReference type="SMART" id="SM00267">
    <property type="entry name" value="GGDEF"/>
    <property type="match status" value="1"/>
</dbReference>
<accession>A0A1M5K3A4</accession>
<reference evidence="4 5" key="1">
    <citation type="submission" date="2016-11" db="EMBL/GenBank/DDBJ databases">
        <authorList>
            <person name="Jaros S."/>
            <person name="Januszkiewicz K."/>
            <person name="Wedrychowicz H."/>
        </authorList>
    </citation>
    <scope>NUCLEOTIDE SEQUENCE [LARGE SCALE GENOMIC DNA]</scope>
    <source>
        <strain evidence="4 5">DSM 45627</strain>
    </source>
</reference>
<dbReference type="PANTHER" id="PTHR45138:SF24">
    <property type="entry name" value="DIGUANYLATE CYCLASE DGCC-RELATED"/>
    <property type="match status" value="1"/>
</dbReference>
<dbReference type="PROSITE" id="PS50887">
    <property type="entry name" value="GGDEF"/>
    <property type="match status" value="1"/>
</dbReference>
<feature type="region of interest" description="Disordered" evidence="1">
    <location>
        <begin position="339"/>
        <end position="363"/>
    </location>
</feature>
<dbReference type="InterPro" id="IPR043128">
    <property type="entry name" value="Rev_trsase/Diguanyl_cyclase"/>
</dbReference>
<protein>
    <submittedName>
        <fullName evidence="4">Diguanylate cyclase (GGDEF) domain-containing protein</fullName>
    </submittedName>
</protein>
<evidence type="ECO:0000313" key="5">
    <source>
        <dbReference type="Proteomes" id="UP000186132"/>
    </source>
</evidence>
<feature type="transmembrane region" description="Helical" evidence="2">
    <location>
        <begin position="107"/>
        <end position="133"/>
    </location>
</feature>
<dbReference type="GO" id="GO:0043709">
    <property type="term" value="P:cell adhesion involved in single-species biofilm formation"/>
    <property type="evidence" value="ECO:0007669"/>
    <property type="project" value="TreeGrafter"/>
</dbReference>
<dbReference type="GO" id="GO:0052621">
    <property type="term" value="F:diguanylate cyclase activity"/>
    <property type="evidence" value="ECO:0007669"/>
    <property type="project" value="TreeGrafter"/>
</dbReference>
<proteinExistence type="predicted"/>
<name>A0A1M5K3A4_9ACTN</name>
<gene>
    <name evidence="4" type="ORF">SAMN05443575_2044</name>
</gene>
<dbReference type="FunFam" id="3.30.70.270:FF:000001">
    <property type="entry name" value="Diguanylate cyclase domain protein"/>
    <property type="match status" value="1"/>
</dbReference>
<dbReference type="STRING" id="1206085.SAMN05443575_2044"/>
<dbReference type="GO" id="GO:1902201">
    <property type="term" value="P:negative regulation of bacterial-type flagellum-dependent cell motility"/>
    <property type="evidence" value="ECO:0007669"/>
    <property type="project" value="TreeGrafter"/>
</dbReference>
<dbReference type="EMBL" id="FQVU01000003">
    <property type="protein sequence ID" value="SHG47267.1"/>
    <property type="molecule type" value="Genomic_DNA"/>
</dbReference>
<dbReference type="InterPro" id="IPR000160">
    <property type="entry name" value="GGDEF_dom"/>
</dbReference>
<feature type="transmembrane region" description="Helical" evidence="2">
    <location>
        <begin position="162"/>
        <end position="183"/>
    </location>
</feature>
<keyword evidence="5" id="KW-1185">Reference proteome</keyword>
<sequence>MPVDPTPAGPAARGTAVPHHGRLFVTRLSSLADATGDPAAVGRLLLVAAGLAVAVGAPLLRPSSHTWLVLAVVSVVMAATLVVSARIDWTRLPRQATLVHPAMVALALTVLGLAAPTVFGPLVGVLVLCFAYIGLTQRPGTSVFALLPASGAYLVVYDELTAAVLVRLAIALLIWLLLAELLAHMSARQAALTRALRAAAHSDALTGVANRRDWQARIAAAAPGDALVLCDIDHFKAINDTHGHAVGDQVLADFGELLLGALREGDYCARYGGEEFALLLPHTSIENVTAVLARLHRRWQRIRPDVTFSAGVAVCRAGRTHDETFDAADEALYAAKRGGRDTDRIEPAPGPAAASPVGQRLHA</sequence>
<evidence type="ECO:0000259" key="3">
    <source>
        <dbReference type="PROSITE" id="PS50887"/>
    </source>
</evidence>
<feature type="domain" description="GGDEF" evidence="3">
    <location>
        <begin position="223"/>
        <end position="348"/>
    </location>
</feature>
<feature type="transmembrane region" description="Helical" evidence="2">
    <location>
        <begin position="67"/>
        <end position="87"/>
    </location>
</feature>
<dbReference type="AlphaFoldDB" id="A0A1M5K3A4"/>
<dbReference type="Gene3D" id="3.30.70.270">
    <property type="match status" value="1"/>
</dbReference>
<dbReference type="Pfam" id="PF00990">
    <property type="entry name" value="GGDEF"/>
    <property type="match status" value="1"/>
</dbReference>
<feature type="transmembrane region" description="Helical" evidence="2">
    <location>
        <begin position="140"/>
        <end position="156"/>
    </location>
</feature>
<keyword evidence="2" id="KW-0812">Transmembrane</keyword>
<evidence type="ECO:0000256" key="2">
    <source>
        <dbReference type="SAM" id="Phobius"/>
    </source>
</evidence>
<dbReference type="InterPro" id="IPR050469">
    <property type="entry name" value="Diguanylate_Cyclase"/>
</dbReference>
<dbReference type="PANTHER" id="PTHR45138">
    <property type="entry name" value="REGULATORY COMPONENTS OF SENSORY TRANSDUCTION SYSTEM"/>
    <property type="match status" value="1"/>
</dbReference>
<evidence type="ECO:0000313" key="4">
    <source>
        <dbReference type="EMBL" id="SHG47267.1"/>
    </source>
</evidence>
<dbReference type="NCBIfam" id="TIGR00254">
    <property type="entry name" value="GGDEF"/>
    <property type="match status" value="1"/>
</dbReference>
<dbReference type="InterPro" id="IPR029787">
    <property type="entry name" value="Nucleotide_cyclase"/>
</dbReference>
<dbReference type="Proteomes" id="UP000186132">
    <property type="component" value="Unassembled WGS sequence"/>
</dbReference>
<dbReference type="GO" id="GO:0005886">
    <property type="term" value="C:plasma membrane"/>
    <property type="evidence" value="ECO:0007669"/>
    <property type="project" value="TreeGrafter"/>
</dbReference>
<organism evidence="4 5">
    <name type="scientific">Jatrophihabitans endophyticus</name>
    <dbReference type="NCBI Taxonomy" id="1206085"/>
    <lineage>
        <taxon>Bacteria</taxon>
        <taxon>Bacillati</taxon>
        <taxon>Actinomycetota</taxon>
        <taxon>Actinomycetes</taxon>
        <taxon>Jatrophihabitantales</taxon>
        <taxon>Jatrophihabitantaceae</taxon>
        <taxon>Jatrophihabitans</taxon>
    </lineage>
</organism>
<dbReference type="SUPFAM" id="SSF55073">
    <property type="entry name" value="Nucleotide cyclase"/>
    <property type="match status" value="1"/>
</dbReference>
<dbReference type="CDD" id="cd01949">
    <property type="entry name" value="GGDEF"/>
    <property type="match status" value="1"/>
</dbReference>
<feature type="transmembrane region" description="Helical" evidence="2">
    <location>
        <begin position="40"/>
        <end position="60"/>
    </location>
</feature>